<evidence type="ECO:0000256" key="1">
    <source>
        <dbReference type="ARBA" id="ARBA00022516"/>
    </source>
</evidence>
<evidence type="ECO:0000313" key="10">
    <source>
        <dbReference type="Proteomes" id="UP001628220"/>
    </source>
</evidence>
<protein>
    <recommendedName>
        <fullName evidence="7">UDP-3-O-acylglucosamine N-acyltransferase</fullName>
        <ecNumber evidence="7">2.3.1.191</ecNumber>
    </recommendedName>
</protein>
<dbReference type="HAMAP" id="MF_00523">
    <property type="entry name" value="LpxD"/>
    <property type="match status" value="1"/>
</dbReference>
<sequence>MKIIIRDIATLLGATVIGDELREITSFAGIEEATEGCISFLSNGKYKSCLDTTQASAVLISKELLPDHPIQSTLIVVDDAYAALSMLMQYVSRATERHPQGVSDKAVIDPSVKIPDQCYIGAYAVIEKGVQLGEECAIYPLCYIGENCSVGKGTTLYPRVTLYHGTIVGENATIHSGAVLGADGFGFAPVGDHYEKIPQLGHVVIGNDVEIGANSCIDRATMGETSIGRGTKIDNLIQVGHNCQIGNNTVMAAQTGLAGSTKLGNHCRIGGQCGFAGHINIGDNVEIGAQSGILKNAETGSRLLGSPAVNASEALRTYVLMNKLPELYHRINELEKEIKELKK</sequence>
<dbReference type="Pfam" id="PF00132">
    <property type="entry name" value="Hexapep"/>
    <property type="match status" value="3"/>
</dbReference>
<dbReference type="InterPro" id="IPR020573">
    <property type="entry name" value="UDP_GlcNAc_AcTrfase_non-rep"/>
</dbReference>
<dbReference type="InterPro" id="IPR007691">
    <property type="entry name" value="LpxD"/>
</dbReference>
<name>A0ABQ0E109_9PORP</name>
<keyword evidence="4 7" id="KW-0677">Repeat</keyword>
<evidence type="ECO:0000256" key="4">
    <source>
        <dbReference type="ARBA" id="ARBA00022737"/>
    </source>
</evidence>
<dbReference type="Gene3D" id="2.160.10.10">
    <property type="entry name" value="Hexapeptide repeat proteins"/>
    <property type="match status" value="1"/>
</dbReference>
<evidence type="ECO:0000256" key="2">
    <source>
        <dbReference type="ARBA" id="ARBA00022556"/>
    </source>
</evidence>
<dbReference type="EC" id="2.3.1.191" evidence="7"/>
<comment type="catalytic activity">
    <reaction evidence="7">
        <text>a UDP-3-O-[(3R)-3-hydroxyacyl]-alpha-D-glucosamine + a (3R)-hydroxyacyl-[ACP] = a UDP-2-N,3-O-bis[(3R)-3-hydroxyacyl]-alpha-D-glucosamine + holo-[ACP] + H(+)</text>
        <dbReference type="Rhea" id="RHEA:53836"/>
        <dbReference type="Rhea" id="RHEA-COMP:9685"/>
        <dbReference type="Rhea" id="RHEA-COMP:9945"/>
        <dbReference type="ChEBI" id="CHEBI:15378"/>
        <dbReference type="ChEBI" id="CHEBI:64479"/>
        <dbReference type="ChEBI" id="CHEBI:78827"/>
        <dbReference type="ChEBI" id="CHEBI:137740"/>
        <dbReference type="ChEBI" id="CHEBI:137748"/>
        <dbReference type="EC" id="2.3.1.191"/>
    </reaction>
</comment>
<evidence type="ECO:0000256" key="7">
    <source>
        <dbReference type="HAMAP-Rule" id="MF_00523"/>
    </source>
</evidence>
<dbReference type="PANTHER" id="PTHR43378">
    <property type="entry name" value="UDP-3-O-ACYLGLUCOSAMINE N-ACYLTRANSFERASE"/>
    <property type="match status" value="1"/>
</dbReference>
<evidence type="ECO:0000313" key="9">
    <source>
        <dbReference type="EMBL" id="GAB1251388.1"/>
    </source>
</evidence>
<proteinExistence type="inferred from homology"/>
<evidence type="ECO:0000259" key="8">
    <source>
        <dbReference type="Pfam" id="PF04613"/>
    </source>
</evidence>
<keyword evidence="3 7" id="KW-0808">Transferase</keyword>
<comment type="caution">
    <text evidence="9">The sequence shown here is derived from an EMBL/GenBank/DDBJ whole genome shotgun (WGS) entry which is preliminary data.</text>
</comment>
<dbReference type="NCBIfam" id="TIGR01853">
    <property type="entry name" value="lipid_A_lpxD"/>
    <property type="match status" value="1"/>
</dbReference>
<dbReference type="Pfam" id="PF14602">
    <property type="entry name" value="Hexapep_2"/>
    <property type="match status" value="1"/>
</dbReference>
<comment type="similarity">
    <text evidence="7">Belongs to the transferase hexapeptide repeat family. LpxD subfamily.</text>
</comment>
<accession>A0ABQ0E109</accession>
<dbReference type="InterPro" id="IPR001451">
    <property type="entry name" value="Hexapep"/>
</dbReference>
<keyword evidence="6 7" id="KW-0012">Acyltransferase</keyword>
<evidence type="ECO:0000256" key="6">
    <source>
        <dbReference type="ARBA" id="ARBA00023315"/>
    </source>
</evidence>
<gene>
    <name evidence="7 9" type="primary">lpxD</name>
    <name evidence="9" type="ORF">Tsumi_04920</name>
</gene>
<dbReference type="EMBL" id="BAAFSF010000001">
    <property type="protein sequence ID" value="GAB1251388.1"/>
    <property type="molecule type" value="Genomic_DNA"/>
</dbReference>
<comment type="function">
    <text evidence="7">Catalyzes the N-acylation of UDP-3-O-acylglucosamine using 3-hydroxyacyl-ACP as the acyl donor. Is involved in the biosynthesis of lipid A, a phosphorylated glycolipid that anchors the lipopolysaccharide to the outer membrane of the cell.</text>
</comment>
<keyword evidence="5 7" id="KW-0443">Lipid metabolism</keyword>
<feature type="domain" description="UDP-3-O-[3-hydroxymyristoyl] glucosamine N-acyltransferase non-repeat region" evidence="8">
    <location>
        <begin position="23"/>
        <end position="89"/>
    </location>
</feature>
<dbReference type="PANTHER" id="PTHR43378:SF2">
    <property type="entry name" value="UDP-3-O-ACYLGLUCOSAMINE N-ACYLTRANSFERASE 1, MITOCHONDRIAL-RELATED"/>
    <property type="match status" value="1"/>
</dbReference>
<evidence type="ECO:0000256" key="3">
    <source>
        <dbReference type="ARBA" id="ARBA00022679"/>
    </source>
</evidence>
<dbReference type="CDD" id="cd03352">
    <property type="entry name" value="LbH_LpxD"/>
    <property type="match status" value="1"/>
</dbReference>
<reference evidence="9 10" key="1">
    <citation type="journal article" date="2025" name="Int. J. Syst. Evol. Microbiol.">
        <title>Desulfovibrio falkowii sp. nov., Porphyromonas miyakawae sp. nov., Mediterraneibacter flintii sp. nov. and Owariibacterium komagatae gen. nov., sp. nov., isolated from human faeces.</title>
        <authorList>
            <person name="Hamaguchi T."/>
            <person name="Ohara M."/>
            <person name="Hisatomi A."/>
            <person name="Sekiguchi K."/>
            <person name="Takeda J.I."/>
            <person name="Ueyama J."/>
            <person name="Ito M."/>
            <person name="Nishiwaki H."/>
            <person name="Ogi T."/>
            <person name="Hirayama M."/>
            <person name="Ohkuma M."/>
            <person name="Sakamoto M."/>
            <person name="Ohno K."/>
        </authorList>
    </citation>
    <scope>NUCLEOTIDE SEQUENCE [LARGE SCALE GENOMIC DNA]</scope>
    <source>
        <strain evidence="9 10">13CB11C</strain>
    </source>
</reference>
<comment type="subunit">
    <text evidence="7">Homotrimer.</text>
</comment>
<keyword evidence="10" id="KW-1185">Reference proteome</keyword>
<dbReference type="Gene3D" id="3.40.1390.10">
    <property type="entry name" value="MurE/MurF, N-terminal domain"/>
    <property type="match status" value="1"/>
</dbReference>
<feature type="active site" description="Proton acceptor" evidence="7">
    <location>
        <position position="241"/>
    </location>
</feature>
<evidence type="ECO:0000256" key="5">
    <source>
        <dbReference type="ARBA" id="ARBA00023098"/>
    </source>
</evidence>
<keyword evidence="2 7" id="KW-0441">Lipid A biosynthesis</keyword>
<dbReference type="Proteomes" id="UP001628220">
    <property type="component" value="Unassembled WGS sequence"/>
</dbReference>
<dbReference type="NCBIfam" id="NF002060">
    <property type="entry name" value="PRK00892.1"/>
    <property type="match status" value="1"/>
</dbReference>
<keyword evidence="1 7" id="KW-0444">Lipid biosynthesis</keyword>
<dbReference type="InterPro" id="IPR011004">
    <property type="entry name" value="Trimer_LpxA-like_sf"/>
</dbReference>
<dbReference type="Pfam" id="PF04613">
    <property type="entry name" value="LpxD"/>
    <property type="match status" value="1"/>
</dbReference>
<comment type="pathway">
    <text evidence="7">Bacterial outer membrane biogenesis; LPS lipid A biosynthesis.</text>
</comment>
<dbReference type="SUPFAM" id="SSF51161">
    <property type="entry name" value="Trimeric LpxA-like enzymes"/>
    <property type="match status" value="1"/>
</dbReference>
<dbReference type="RefSeq" id="WP_411915199.1">
    <property type="nucleotide sequence ID" value="NZ_BAAFSF010000001.1"/>
</dbReference>
<organism evidence="9 10">
    <name type="scientific">Porphyromonas miyakawae</name>
    <dbReference type="NCBI Taxonomy" id="3137470"/>
    <lineage>
        <taxon>Bacteria</taxon>
        <taxon>Pseudomonadati</taxon>
        <taxon>Bacteroidota</taxon>
        <taxon>Bacteroidia</taxon>
        <taxon>Bacteroidales</taxon>
        <taxon>Porphyromonadaceae</taxon>
        <taxon>Porphyromonas</taxon>
    </lineage>
</organism>